<dbReference type="AlphaFoldDB" id="A0AAD5R5I4"/>
<accession>A0AAD5R5I4</accession>
<reference evidence="1" key="1">
    <citation type="submission" date="2021-06" db="EMBL/GenBank/DDBJ databases">
        <title>Parelaphostrongylus tenuis whole genome reference sequence.</title>
        <authorList>
            <person name="Garwood T.J."/>
            <person name="Larsen P.A."/>
            <person name="Fountain-Jones N.M."/>
            <person name="Garbe J.R."/>
            <person name="Macchietto M.G."/>
            <person name="Kania S.A."/>
            <person name="Gerhold R.W."/>
            <person name="Richards J.E."/>
            <person name="Wolf T.M."/>
        </authorList>
    </citation>
    <scope>NUCLEOTIDE SEQUENCE</scope>
    <source>
        <strain evidence="1">MNPRO001-30</strain>
        <tissue evidence="1">Meninges</tissue>
    </source>
</reference>
<dbReference type="EMBL" id="JAHQIW010006698">
    <property type="protein sequence ID" value="KAJ1369915.1"/>
    <property type="molecule type" value="Genomic_DNA"/>
</dbReference>
<gene>
    <name evidence="1" type="ORF">KIN20_031520</name>
</gene>
<sequence length="208" mass="23017">MPCSVERLIFEETKISILTNMAGLWTASFTISVISIISTVLGCGVMPAGQGIAANEARAKAYVERLVMQTVFDVLERQGRSALLPETSVASISAQVEVKKTYEPMQCEEVLLNGLNDAAAKLEDKNKQNCIIFDNTDTGICTKVKTGVHDECMIVEAIPVNHTPQILSWRAGQKRCGKVYLTEELECWSRVHLDRNSFRKSLLYSETG</sequence>
<dbReference type="Proteomes" id="UP001196413">
    <property type="component" value="Unassembled WGS sequence"/>
</dbReference>
<organism evidence="1 2">
    <name type="scientific">Parelaphostrongylus tenuis</name>
    <name type="common">Meningeal worm</name>
    <dbReference type="NCBI Taxonomy" id="148309"/>
    <lineage>
        <taxon>Eukaryota</taxon>
        <taxon>Metazoa</taxon>
        <taxon>Ecdysozoa</taxon>
        <taxon>Nematoda</taxon>
        <taxon>Chromadorea</taxon>
        <taxon>Rhabditida</taxon>
        <taxon>Rhabditina</taxon>
        <taxon>Rhabditomorpha</taxon>
        <taxon>Strongyloidea</taxon>
        <taxon>Metastrongylidae</taxon>
        <taxon>Parelaphostrongylus</taxon>
    </lineage>
</organism>
<name>A0AAD5R5I4_PARTN</name>
<keyword evidence="2" id="KW-1185">Reference proteome</keyword>
<evidence type="ECO:0000313" key="2">
    <source>
        <dbReference type="Proteomes" id="UP001196413"/>
    </source>
</evidence>
<protein>
    <submittedName>
        <fullName evidence="1">Uncharacterized protein</fullName>
    </submittedName>
</protein>
<evidence type="ECO:0000313" key="1">
    <source>
        <dbReference type="EMBL" id="KAJ1369915.1"/>
    </source>
</evidence>
<comment type="caution">
    <text evidence="1">The sequence shown here is derived from an EMBL/GenBank/DDBJ whole genome shotgun (WGS) entry which is preliminary data.</text>
</comment>
<proteinExistence type="predicted"/>